<evidence type="ECO:0000259" key="2">
    <source>
        <dbReference type="Pfam" id="PF08387"/>
    </source>
</evidence>
<dbReference type="InterPro" id="IPR001810">
    <property type="entry name" value="F-box_dom"/>
</dbReference>
<dbReference type="PANTHER" id="PTHR32141:SF96">
    <property type="entry name" value="OS01G0730100 PROTEIN"/>
    <property type="match status" value="1"/>
</dbReference>
<feature type="domain" description="FBD" evidence="2">
    <location>
        <begin position="331"/>
        <end position="370"/>
    </location>
</feature>
<dbReference type="Pfam" id="PF24758">
    <property type="entry name" value="LRR_At5g56370"/>
    <property type="match status" value="1"/>
</dbReference>
<evidence type="ECO:0008006" key="6">
    <source>
        <dbReference type="Google" id="ProtNLM"/>
    </source>
</evidence>
<protein>
    <recommendedName>
        <fullName evidence="6">F-box domain-containing protein</fullName>
    </recommendedName>
</protein>
<dbReference type="InterPro" id="IPR006566">
    <property type="entry name" value="FBD"/>
</dbReference>
<dbReference type="Gene3D" id="3.80.10.10">
    <property type="entry name" value="Ribonuclease Inhibitor"/>
    <property type="match status" value="1"/>
</dbReference>
<dbReference type="SUPFAM" id="SSF81383">
    <property type="entry name" value="F-box domain"/>
    <property type="match status" value="1"/>
</dbReference>
<evidence type="ECO:0000313" key="5">
    <source>
        <dbReference type="Proteomes" id="UP001497457"/>
    </source>
</evidence>
<dbReference type="InterPro" id="IPR032675">
    <property type="entry name" value="LRR_dom_sf"/>
</dbReference>
<accession>A0ABC9AAF1</accession>
<dbReference type="InterPro" id="IPR055411">
    <property type="entry name" value="LRR_FXL15/At3g58940/PEG3-like"/>
</dbReference>
<feature type="domain" description="F-box/LRR-repeat protein 15/At3g58940/PEG3-like LRR" evidence="3">
    <location>
        <begin position="112"/>
        <end position="308"/>
    </location>
</feature>
<sequence>MTAGVGGGVQLDRLSNLPDALLVSILSRLRLDDATRCSVLSSHWHRQIFPLLLLNFHASMPRHRDVIQAANSVLAAHPTAPVRSFCIRWNFRGGDKEPADDGGLLHELARRASVLAWASLTRLKAISGAFPDTTTSAAPLNLPRLAEIDLFGVTISSDSLHALLSHCTALERLRICGTGSGCTSFHVQSPSLKMLDTDGISFDDLFIQYAPNLEWVNGRYMYLRSASMRGVHLKVVHAPKLELLGYLGMSFHEIEIGETIFTKDRIRVKTLMPSLKTLAIQVSYTCTGYINWIVQLLKLFPCVQTLHIKSDAWSVVQAAARESWDLLRDVPCPCVDNHLEKVVFEVYRGHEWQREMAKFLHGRSRFLRVMEFHCLGDGDGIHKDYGKPRSKEWVRKQQELLCLDSRASRDAHFLFFRSQLVSNHFNVCDDEWYKKKYYNDLYQV</sequence>
<dbReference type="PANTHER" id="PTHR32141">
    <property type="match status" value="1"/>
</dbReference>
<dbReference type="Pfam" id="PF00646">
    <property type="entry name" value="F-box"/>
    <property type="match status" value="1"/>
</dbReference>
<gene>
    <name evidence="4" type="ORF">URODEC1_LOCUS52402</name>
</gene>
<reference evidence="4" key="1">
    <citation type="submission" date="2024-10" db="EMBL/GenBank/DDBJ databases">
        <authorList>
            <person name="Ryan C."/>
        </authorList>
    </citation>
    <scope>NUCLEOTIDE SEQUENCE [LARGE SCALE GENOMIC DNA]</scope>
</reference>
<dbReference type="SUPFAM" id="SSF52047">
    <property type="entry name" value="RNI-like"/>
    <property type="match status" value="1"/>
</dbReference>
<dbReference type="Gene3D" id="1.20.1280.50">
    <property type="match status" value="1"/>
</dbReference>
<proteinExistence type="predicted"/>
<dbReference type="EMBL" id="OZ075130">
    <property type="protein sequence ID" value="CAL4974239.1"/>
    <property type="molecule type" value="Genomic_DNA"/>
</dbReference>
<dbReference type="InterPro" id="IPR055302">
    <property type="entry name" value="F-box_dom-containing"/>
</dbReference>
<dbReference type="Proteomes" id="UP001497457">
    <property type="component" value="Chromosome 20rd"/>
</dbReference>
<organism evidence="4 5">
    <name type="scientific">Urochloa decumbens</name>
    <dbReference type="NCBI Taxonomy" id="240449"/>
    <lineage>
        <taxon>Eukaryota</taxon>
        <taxon>Viridiplantae</taxon>
        <taxon>Streptophyta</taxon>
        <taxon>Embryophyta</taxon>
        <taxon>Tracheophyta</taxon>
        <taxon>Spermatophyta</taxon>
        <taxon>Magnoliopsida</taxon>
        <taxon>Liliopsida</taxon>
        <taxon>Poales</taxon>
        <taxon>Poaceae</taxon>
        <taxon>PACMAD clade</taxon>
        <taxon>Panicoideae</taxon>
        <taxon>Panicodae</taxon>
        <taxon>Paniceae</taxon>
        <taxon>Melinidinae</taxon>
        <taxon>Urochloa</taxon>
    </lineage>
</organism>
<evidence type="ECO:0000313" key="4">
    <source>
        <dbReference type="EMBL" id="CAL4974239.1"/>
    </source>
</evidence>
<dbReference type="Pfam" id="PF08387">
    <property type="entry name" value="FBD"/>
    <property type="match status" value="1"/>
</dbReference>
<name>A0ABC9AAF1_9POAL</name>
<evidence type="ECO:0000259" key="3">
    <source>
        <dbReference type="Pfam" id="PF24758"/>
    </source>
</evidence>
<feature type="domain" description="F-box" evidence="1">
    <location>
        <begin position="14"/>
        <end position="47"/>
    </location>
</feature>
<keyword evidence="5" id="KW-1185">Reference proteome</keyword>
<evidence type="ECO:0000259" key="1">
    <source>
        <dbReference type="Pfam" id="PF00646"/>
    </source>
</evidence>
<dbReference type="InterPro" id="IPR036047">
    <property type="entry name" value="F-box-like_dom_sf"/>
</dbReference>
<dbReference type="AlphaFoldDB" id="A0ABC9AAF1"/>